<feature type="region of interest" description="Disordered" evidence="1">
    <location>
        <begin position="22"/>
        <end position="102"/>
    </location>
</feature>
<sequence length="340" mass="38178">MSKRVSIILPGEEVKFALVSAEGSSARNSANGSSIKSPLRSSLKGSSIKDGSPRGSTSTIAKETTNRGSREDVSAKDESSKLASSALVPSSDSACPEETSFSLPDDSDGCQRYDKTCSCCHCVEMRHAHKRVAFLRTPEGKRRLEMKMCAKNLFMDICAMAHVRNYILNRLHGTKELHPSPRVSYPVSISNVERLDSNSLIVDWYVHDPENVRHYDIYVEGRLAKRIYSPDQTTTIILDVDVRQTQRLRMRAVPFKGGRTCSNIIDTIVREVCCVGMENIMKGGYFCECLKSRDAVKQFYKKNSCKSMVDFWKDSEFLYMPACTCEEPCDCECFPDMCEE</sequence>
<dbReference type="GeneID" id="115624794"/>
<feature type="compositionally biased region" description="Basic and acidic residues" evidence="1">
    <location>
        <begin position="64"/>
        <end position="80"/>
    </location>
</feature>
<feature type="compositionally biased region" description="Polar residues" evidence="1">
    <location>
        <begin position="35"/>
        <end position="45"/>
    </location>
</feature>
<feature type="compositionally biased region" description="Polar residues" evidence="1">
    <location>
        <begin position="54"/>
        <end position="63"/>
    </location>
</feature>
<feature type="compositionally biased region" description="Polar residues" evidence="1">
    <location>
        <begin position="81"/>
        <end position="93"/>
    </location>
</feature>
<name>A0A6J2TKF0_DROLE</name>
<reference evidence="3" key="1">
    <citation type="submission" date="2025-08" db="UniProtKB">
        <authorList>
            <consortium name="RefSeq"/>
        </authorList>
    </citation>
    <scope>IDENTIFICATION</scope>
    <source>
        <strain evidence="3">11010-0011.00</strain>
        <tissue evidence="3">Whole body</tissue>
    </source>
</reference>
<dbReference type="AlphaFoldDB" id="A0A6J2TKF0"/>
<proteinExistence type="predicted"/>
<protein>
    <submittedName>
        <fullName evidence="3">Uncharacterized protein LOC115624794</fullName>
    </submittedName>
</protein>
<dbReference type="OrthoDB" id="7883480at2759"/>
<evidence type="ECO:0000313" key="2">
    <source>
        <dbReference type="Proteomes" id="UP000504634"/>
    </source>
</evidence>
<gene>
    <name evidence="3" type="primary">LOC115624794</name>
</gene>
<keyword evidence="2" id="KW-1185">Reference proteome</keyword>
<feature type="compositionally biased region" description="Low complexity" evidence="1">
    <location>
        <begin position="22"/>
        <end position="34"/>
    </location>
</feature>
<accession>A0A6J2TKF0</accession>
<dbReference type="Proteomes" id="UP000504634">
    <property type="component" value="Unplaced"/>
</dbReference>
<dbReference type="RefSeq" id="XP_030375497.1">
    <property type="nucleotide sequence ID" value="XM_030519637.1"/>
</dbReference>
<evidence type="ECO:0000313" key="3">
    <source>
        <dbReference type="RefSeq" id="XP_030375497.1"/>
    </source>
</evidence>
<organism evidence="2 3">
    <name type="scientific">Drosophila lebanonensis</name>
    <name type="common">Fruit fly</name>
    <name type="synonym">Scaptodrosophila lebanonensis</name>
    <dbReference type="NCBI Taxonomy" id="7225"/>
    <lineage>
        <taxon>Eukaryota</taxon>
        <taxon>Metazoa</taxon>
        <taxon>Ecdysozoa</taxon>
        <taxon>Arthropoda</taxon>
        <taxon>Hexapoda</taxon>
        <taxon>Insecta</taxon>
        <taxon>Pterygota</taxon>
        <taxon>Neoptera</taxon>
        <taxon>Endopterygota</taxon>
        <taxon>Diptera</taxon>
        <taxon>Brachycera</taxon>
        <taxon>Muscomorpha</taxon>
        <taxon>Ephydroidea</taxon>
        <taxon>Drosophilidae</taxon>
        <taxon>Scaptodrosophila</taxon>
    </lineage>
</organism>
<evidence type="ECO:0000256" key="1">
    <source>
        <dbReference type="SAM" id="MobiDB-lite"/>
    </source>
</evidence>